<sequence>MTQPASVIDLYDSLLAAEDERARARIIAGAFERLEDRYPELKDLATASGVRESELRLQKEIEQLRLRIEEVRSDLTREIEQVRADLLKEIEKTNLRIEEVRTELIREIAQVRADLSKDIERLRAETSKEIAAGNQKILRWTTGLLFAQLVAIIAVIFGVGLM</sequence>
<dbReference type="Gene3D" id="6.10.250.2700">
    <property type="match status" value="1"/>
</dbReference>
<keyword evidence="4" id="KW-1185">Reference proteome</keyword>
<keyword evidence="2" id="KW-1133">Transmembrane helix</keyword>
<proteinExistence type="predicted"/>
<evidence type="ECO:0000313" key="4">
    <source>
        <dbReference type="Proteomes" id="UP000005496"/>
    </source>
</evidence>
<dbReference type="AlphaFoldDB" id="D6SU40"/>
<evidence type="ECO:0000256" key="1">
    <source>
        <dbReference type="SAM" id="Coils"/>
    </source>
</evidence>
<keyword evidence="2" id="KW-0812">Transmembrane</keyword>
<dbReference type="OrthoDB" id="5796679at2"/>
<evidence type="ECO:0000256" key="2">
    <source>
        <dbReference type="SAM" id="Phobius"/>
    </source>
</evidence>
<dbReference type="RefSeq" id="WP_008871516.1">
    <property type="nucleotide sequence ID" value="NZ_ACJN02000004.1"/>
</dbReference>
<keyword evidence="1" id="KW-0175">Coiled coil</keyword>
<gene>
    <name evidence="3" type="ORF">Dthio_PD0126</name>
</gene>
<dbReference type="Proteomes" id="UP000005496">
    <property type="component" value="Unassembled WGS sequence"/>
</dbReference>
<feature type="transmembrane region" description="Helical" evidence="2">
    <location>
        <begin position="137"/>
        <end position="161"/>
    </location>
</feature>
<dbReference type="EMBL" id="ACJN02000004">
    <property type="protein sequence ID" value="EFI32820.1"/>
    <property type="molecule type" value="Genomic_DNA"/>
</dbReference>
<name>D6SU40_9BACT</name>
<reference evidence="3" key="1">
    <citation type="submission" date="2010-05" db="EMBL/GenBank/DDBJ databases">
        <title>The draft genome of Desulfonatronospira thiodismutans ASO3-1.</title>
        <authorList>
            <consortium name="US DOE Joint Genome Institute (JGI-PGF)"/>
            <person name="Lucas S."/>
            <person name="Copeland A."/>
            <person name="Lapidus A."/>
            <person name="Cheng J.-F."/>
            <person name="Bruce D."/>
            <person name="Goodwin L."/>
            <person name="Pitluck S."/>
            <person name="Chertkov O."/>
            <person name="Brettin T."/>
            <person name="Detter J.C."/>
            <person name="Han C."/>
            <person name="Land M.L."/>
            <person name="Hauser L."/>
            <person name="Kyrpides N."/>
            <person name="Mikhailova N."/>
            <person name="Muyzer G."/>
            <person name="Woyke T."/>
        </authorList>
    </citation>
    <scope>NUCLEOTIDE SEQUENCE [LARGE SCALE GENOMIC DNA]</scope>
    <source>
        <strain evidence="3">ASO3-1</strain>
    </source>
</reference>
<accession>D6SU40</accession>
<organism evidence="3 4">
    <name type="scientific">Desulfonatronospira thiodismutans ASO3-1</name>
    <dbReference type="NCBI Taxonomy" id="555779"/>
    <lineage>
        <taxon>Bacteria</taxon>
        <taxon>Pseudomonadati</taxon>
        <taxon>Thermodesulfobacteriota</taxon>
        <taxon>Desulfovibrionia</taxon>
        <taxon>Desulfovibrionales</taxon>
        <taxon>Desulfonatronovibrionaceae</taxon>
        <taxon>Desulfonatronospira</taxon>
    </lineage>
</organism>
<evidence type="ECO:0008006" key="5">
    <source>
        <dbReference type="Google" id="ProtNLM"/>
    </source>
</evidence>
<feature type="coiled-coil region" evidence="1">
    <location>
        <begin position="54"/>
        <end position="125"/>
    </location>
</feature>
<keyword evidence="2" id="KW-0472">Membrane</keyword>
<protein>
    <recommendedName>
        <fullName evidence="5">DUF1640 domain-containing protein</fullName>
    </recommendedName>
</protein>
<evidence type="ECO:0000313" key="3">
    <source>
        <dbReference type="EMBL" id="EFI32820.1"/>
    </source>
</evidence>
<comment type="caution">
    <text evidence="3">The sequence shown here is derived from an EMBL/GenBank/DDBJ whole genome shotgun (WGS) entry which is preliminary data.</text>
</comment>
<dbReference type="eggNOG" id="ENOG5031KXS">
    <property type="taxonomic scope" value="Bacteria"/>
</dbReference>